<accession>A0A0H3I6M3</accession>
<evidence type="ECO:0000313" key="4">
    <source>
        <dbReference type="Proteomes" id="UP000008044"/>
    </source>
</evidence>
<dbReference type="STRING" id="1905730.W5S_3112"/>
<dbReference type="AlphaFoldDB" id="A0A0H3I6M3"/>
<dbReference type="Gene3D" id="3.40.50.1820">
    <property type="entry name" value="alpha/beta hydrolase"/>
    <property type="match status" value="1"/>
</dbReference>
<evidence type="ECO:0000313" key="3">
    <source>
        <dbReference type="EMBL" id="AFI91192.1"/>
    </source>
</evidence>
<feature type="domain" description="AB hydrolase-1" evidence="2">
    <location>
        <begin position="22"/>
        <end position="245"/>
    </location>
</feature>
<evidence type="ECO:0000256" key="1">
    <source>
        <dbReference type="ARBA" id="ARBA00022801"/>
    </source>
</evidence>
<dbReference type="InterPro" id="IPR000073">
    <property type="entry name" value="AB_hydrolase_1"/>
</dbReference>
<dbReference type="NCBIfam" id="NF007954">
    <property type="entry name" value="PRK10673.1"/>
    <property type="match status" value="1"/>
</dbReference>
<dbReference type="EMBL" id="CP003415">
    <property type="protein sequence ID" value="AFI91192.1"/>
    <property type="molecule type" value="Genomic_DNA"/>
</dbReference>
<dbReference type="SUPFAM" id="SSF53474">
    <property type="entry name" value="alpha/beta-Hydrolases"/>
    <property type="match status" value="1"/>
</dbReference>
<evidence type="ECO:0000259" key="2">
    <source>
        <dbReference type="Pfam" id="PF00561"/>
    </source>
</evidence>
<dbReference type="KEGG" id="pec:W5S_3112"/>
<dbReference type="PATRIC" id="fig|1166016.3.peg.3164"/>
<dbReference type="PANTHER" id="PTHR46118">
    <property type="entry name" value="PROTEIN ABHD11"/>
    <property type="match status" value="1"/>
</dbReference>
<name>A0A0H3I6M3_PECPM</name>
<protein>
    <submittedName>
        <fullName evidence="3">Esterase YbfF</fullName>
    </submittedName>
</protein>
<dbReference type="GO" id="GO:0016787">
    <property type="term" value="F:hydrolase activity"/>
    <property type="evidence" value="ECO:0007669"/>
    <property type="project" value="UniProtKB-KW"/>
</dbReference>
<reference evidence="3 4" key="1">
    <citation type="journal article" date="2012" name="J. Bacteriol.">
        <title>Genome sequence of Pectobacterium sp. strain SCC3193.</title>
        <authorList>
            <person name="Koskinen J.P."/>
            <person name="Laine P."/>
            <person name="Niemi O."/>
            <person name="Nykyri J."/>
            <person name="Harjunpaa H."/>
            <person name="Auvinen P."/>
            <person name="Paulin L."/>
            <person name="Pirhonen M."/>
            <person name="Palva T."/>
            <person name="Holm L."/>
        </authorList>
    </citation>
    <scope>NUCLEOTIDE SEQUENCE [LARGE SCALE GENOMIC DNA]</scope>
    <source>
        <strain evidence="3 4">SCC3193</strain>
    </source>
</reference>
<dbReference type="PANTHER" id="PTHR46118:SF4">
    <property type="entry name" value="PROTEIN ABHD11"/>
    <property type="match status" value="1"/>
</dbReference>
<dbReference type="Proteomes" id="UP000008044">
    <property type="component" value="Chromosome"/>
</dbReference>
<organism evidence="3 4">
    <name type="scientific">Pectobacterium parmentieri</name>
    <dbReference type="NCBI Taxonomy" id="1905730"/>
    <lineage>
        <taxon>Bacteria</taxon>
        <taxon>Pseudomonadati</taxon>
        <taxon>Pseudomonadota</taxon>
        <taxon>Gammaproteobacteria</taxon>
        <taxon>Enterobacterales</taxon>
        <taxon>Pectobacteriaceae</taxon>
        <taxon>Pectobacterium</taxon>
    </lineage>
</organism>
<dbReference type="HOGENOM" id="CLU_020336_53_1_6"/>
<gene>
    <name evidence="3" type="ordered locus">W5S_3112</name>
</gene>
<dbReference type="InterPro" id="IPR029058">
    <property type="entry name" value="AB_hydrolase_fold"/>
</dbReference>
<dbReference type="Pfam" id="PF00561">
    <property type="entry name" value="Abhydrolase_1"/>
    <property type="match status" value="1"/>
</dbReference>
<dbReference type="eggNOG" id="COG0596">
    <property type="taxonomic scope" value="Bacteria"/>
</dbReference>
<dbReference type="FunFam" id="3.40.50.1820:FF:000039">
    <property type="entry name" value="Esterase ybfF"/>
    <property type="match status" value="1"/>
</dbReference>
<keyword evidence="1" id="KW-0378">Hydrolase</keyword>
<proteinExistence type="predicted"/>
<sequence>MNFTMKLNHRWQNAHQPTDKRPVVLIHGLFGTLDNLGVLGRDLQNTHDILQIDLRNHGLSPRSSQMNYPAMAEDVLTLLDELNIERTIVIGHSMGGKVAMALSELIPERLEKLVAIDIAPVDYQVRRHDTIFTALRAVTEAGLTSRTEATALMRQYIKEEGVIQFLLKSFQQGEWRFNVPALWDEYENIVGWQEVPAWQGPILFIRGGDSPYLDDRYRDSLLRQFPAARAHVVSGAGHWVHSEKPDAVLRAIHRFLDAN</sequence>